<gene>
    <name evidence="3" type="ORF">FH607_023145</name>
</gene>
<protein>
    <submittedName>
        <fullName evidence="3">Roadblock/LC7 domain-containing protein</fullName>
    </submittedName>
</protein>
<evidence type="ECO:0000256" key="1">
    <source>
        <dbReference type="SAM" id="MobiDB-lite"/>
    </source>
</evidence>
<dbReference type="SUPFAM" id="SSF103196">
    <property type="entry name" value="Roadblock/LC7 domain"/>
    <property type="match status" value="1"/>
</dbReference>
<dbReference type="RefSeq" id="WP_139671939.1">
    <property type="nucleotide sequence ID" value="NZ_VDLY02000016.1"/>
</dbReference>
<dbReference type="EMBL" id="VDLY02000016">
    <property type="protein sequence ID" value="KAB8161967.1"/>
    <property type="molecule type" value="Genomic_DNA"/>
</dbReference>
<name>A0A5N5ZZQ0_9ACTN</name>
<accession>A0A5N5ZZQ0</accession>
<sequence length="145" mass="15009">MTEPEPTTPGPAARKGPPAAESVDPLLDELVERVPGIRHALLLTADGLARGTSRALGRVDSEQLAAVASGFHSLARGVGQHFDTGTARQTLVELDDAFLLVTAAGSGSALAVLTEAEAEVGQVAYEMALLVKRLGPLLATPPRRP</sequence>
<comment type="caution">
    <text evidence="3">The sequence shown here is derived from an EMBL/GenBank/DDBJ whole genome shotgun (WGS) entry which is preliminary data.</text>
</comment>
<dbReference type="Gene3D" id="3.30.450.30">
    <property type="entry name" value="Dynein light chain 2a, cytoplasmic"/>
    <property type="match status" value="1"/>
</dbReference>
<evidence type="ECO:0000259" key="2">
    <source>
        <dbReference type="SMART" id="SM00960"/>
    </source>
</evidence>
<evidence type="ECO:0000313" key="3">
    <source>
        <dbReference type="EMBL" id="KAB8161967.1"/>
    </source>
</evidence>
<dbReference type="Pfam" id="PF03259">
    <property type="entry name" value="Robl_LC7"/>
    <property type="match status" value="1"/>
</dbReference>
<proteinExistence type="predicted"/>
<feature type="compositionally biased region" description="Low complexity" evidence="1">
    <location>
        <begin position="1"/>
        <end position="20"/>
    </location>
</feature>
<dbReference type="AlphaFoldDB" id="A0A5N5ZZQ0"/>
<reference evidence="3" key="1">
    <citation type="submission" date="2019-10" db="EMBL/GenBank/DDBJ databases">
        <title>Nonomuraea sp. nov., isolated from Phyllanthus amarus.</title>
        <authorList>
            <person name="Klykleung N."/>
            <person name="Tanasupawat S."/>
        </authorList>
    </citation>
    <scope>NUCLEOTIDE SEQUENCE [LARGE SCALE GENOMIC DNA]</scope>
    <source>
        <strain evidence="3">3MP-10</strain>
    </source>
</reference>
<feature type="region of interest" description="Disordered" evidence="1">
    <location>
        <begin position="1"/>
        <end position="22"/>
    </location>
</feature>
<dbReference type="PANTHER" id="PTHR36222:SF1">
    <property type="entry name" value="SERINE PROTEASE INHIBITOR RV3364C"/>
    <property type="match status" value="1"/>
</dbReference>
<dbReference type="InterPro" id="IPR004942">
    <property type="entry name" value="Roadblock/LAMTOR2_dom"/>
</dbReference>
<dbReference type="InterPro" id="IPR053141">
    <property type="entry name" value="Mycobact_SerProt_Inhib_Rv3364c"/>
</dbReference>
<feature type="domain" description="Roadblock/LAMTOR2" evidence="2">
    <location>
        <begin position="24"/>
        <end position="114"/>
    </location>
</feature>
<evidence type="ECO:0000313" key="4">
    <source>
        <dbReference type="Proteomes" id="UP000314251"/>
    </source>
</evidence>
<dbReference type="OrthoDB" id="5187023at2"/>
<dbReference type="SMART" id="SM00960">
    <property type="entry name" value="Robl_LC7"/>
    <property type="match status" value="1"/>
</dbReference>
<dbReference type="PANTHER" id="PTHR36222">
    <property type="entry name" value="SERINE PROTEASE INHIBITOR RV3364C"/>
    <property type="match status" value="1"/>
</dbReference>
<organism evidence="3 4">
    <name type="scientific">Streptomyces mimosae</name>
    <dbReference type="NCBI Taxonomy" id="2586635"/>
    <lineage>
        <taxon>Bacteria</taxon>
        <taxon>Bacillati</taxon>
        <taxon>Actinomycetota</taxon>
        <taxon>Actinomycetes</taxon>
        <taxon>Kitasatosporales</taxon>
        <taxon>Streptomycetaceae</taxon>
        <taxon>Streptomyces</taxon>
    </lineage>
</organism>
<dbReference type="Proteomes" id="UP000314251">
    <property type="component" value="Unassembled WGS sequence"/>
</dbReference>
<keyword evidence="4" id="KW-1185">Reference proteome</keyword>